<proteinExistence type="predicted"/>
<gene>
    <name evidence="1" type="ORF">EF096_17300</name>
</gene>
<accession>A0ABX9XDW9</accession>
<evidence type="ECO:0000313" key="1">
    <source>
        <dbReference type="EMBL" id="ROZ81554.1"/>
    </source>
</evidence>
<dbReference type="EMBL" id="RKKU01000029">
    <property type="protein sequence ID" value="ROZ81554.1"/>
    <property type="molecule type" value="Genomic_DNA"/>
</dbReference>
<dbReference type="Proteomes" id="UP000275199">
    <property type="component" value="Unassembled WGS sequence"/>
</dbReference>
<reference evidence="1 2" key="1">
    <citation type="submission" date="2018-11" db="EMBL/GenBank/DDBJ databases">
        <authorList>
            <person name="Jang G.I."/>
            <person name="Hwang C.Y."/>
        </authorList>
    </citation>
    <scope>NUCLEOTIDE SEQUENCE [LARGE SCALE GENOMIC DNA]</scope>
    <source>
        <strain evidence="1 2">SSM26</strain>
    </source>
</reference>
<protein>
    <submittedName>
        <fullName evidence="1">Uncharacterized protein</fullName>
    </submittedName>
</protein>
<organism evidence="1 2">
    <name type="scientific">Pseudomonas neustonica</name>
    <dbReference type="NCBI Taxonomy" id="2487346"/>
    <lineage>
        <taxon>Bacteria</taxon>
        <taxon>Pseudomonadati</taxon>
        <taxon>Pseudomonadota</taxon>
        <taxon>Gammaproteobacteria</taxon>
        <taxon>Pseudomonadales</taxon>
        <taxon>Pseudomonadaceae</taxon>
        <taxon>Pseudomonas</taxon>
    </lineage>
</organism>
<name>A0ABX9XDW9_9PSED</name>
<evidence type="ECO:0000313" key="2">
    <source>
        <dbReference type="Proteomes" id="UP000275199"/>
    </source>
</evidence>
<sequence length="76" mass="8027">MPAALACAGNDTPTVRLTRKCLPPMHDAGLITVAVFFAEIEETRSSPALPDYLGLPALILPVHKTTCIARNISAIA</sequence>
<comment type="caution">
    <text evidence="1">The sequence shown here is derived from an EMBL/GenBank/DDBJ whole genome shotgun (WGS) entry which is preliminary data.</text>
</comment>
<keyword evidence="2" id="KW-1185">Reference proteome</keyword>